<evidence type="ECO:0000256" key="1">
    <source>
        <dbReference type="SAM" id="MobiDB-lite"/>
    </source>
</evidence>
<dbReference type="EMBL" id="CP067089">
    <property type="protein sequence ID" value="QQO07545.1"/>
    <property type="molecule type" value="Genomic_DNA"/>
</dbReference>
<dbReference type="RefSeq" id="WP_215624851.1">
    <property type="nucleotide sequence ID" value="NZ_CP067089.2"/>
</dbReference>
<feature type="compositionally biased region" description="Low complexity" evidence="1">
    <location>
        <begin position="238"/>
        <end position="247"/>
    </location>
</feature>
<dbReference type="KEGG" id="bhc:JFL75_11355"/>
<evidence type="ECO:0000313" key="4">
    <source>
        <dbReference type="Proteomes" id="UP000595917"/>
    </source>
</evidence>
<organism evidence="3 4">
    <name type="scientific">Breznakiella homolactica</name>
    <dbReference type="NCBI Taxonomy" id="2798577"/>
    <lineage>
        <taxon>Bacteria</taxon>
        <taxon>Pseudomonadati</taxon>
        <taxon>Spirochaetota</taxon>
        <taxon>Spirochaetia</taxon>
        <taxon>Spirochaetales</taxon>
        <taxon>Breznakiellaceae</taxon>
        <taxon>Breznakiella</taxon>
    </lineage>
</organism>
<evidence type="ECO:0000259" key="2">
    <source>
        <dbReference type="PROSITE" id="PS51724"/>
    </source>
</evidence>
<dbReference type="InterPro" id="IPR007730">
    <property type="entry name" value="SPOR-like_dom"/>
</dbReference>
<protein>
    <submittedName>
        <fullName evidence="3">SPOR domain-containing protein</fullName>
    </submittedName>
</protein>
<feature type="domain" description="SPOR" evidence="2">
    <location>
        <begin position="257"/>
        <end position="331"/>
    </location>
</feature>
<dbReference type="AlphaFoldDB" id="A0A7T7XJH1"/>
<keyword evidence="4" id="KW-1185">Reference proteome</keyword>
<dbReference type="Proteomes" id="UP000595917">
    <property type="component" value="Chromosome"/>
</dbReference>
<dbReference type="Pfam" id="PF05036">
    <property type="entry name" value="SPOR"/>
    <property type="match status" value="1"/>
</dbReference>
<reference evidence="3" key="1">
    <citation type="submission" date="2021-01" db="EMBL/GenBank/DDBJ databases">
        <title>Description of Breznakiella homolactica.</title>
        <authorList>
            <person name="Song Y."/>
            <person name="Brune A."/>
        </authorList>
    </citation>
    <scope>NUCLEOTIDE SEQUENCE</scope>
    <source>
        <strain evidence="3">RmG30</strain>
    </source>
</reference>
<dbReference type="Gene3D" id="3.30.70.1070">
    <property type="entry name" value="Sporulation related repeat"/>
    <property type="match status" value="1"/>
</dbReference>
<dbReference type="InterPro" id="IPR036680">
    <property type="entry name" value="SPOR-like_sf"/>
</dbReference>
<evidence type="ECO:0000313" key="3">
    <source>
        <dbReference type="EMBL" id="QQO07545.1"/>
    </source>
</evidence>
<dbReference type="PROSITE" id="PS51724">
    <property type="entry name" value="SPOR"/>
    <property type="match status" value="1"/>
</dbReference>
<gene>
    <name evidence="3" type="ORF">JFL75_11355</name>
</gene>
<dbReference type="GO" id="GO:0042834">
    <property type="term" value="F:peptidoglycan binding"/>
    <property type="evidence" value="ECO:0007669"/>
    <property type="project" value="InterPro"/>
</dbReference>
<feature type="region of interest" description="Disordered" evidence="1">
    <location>
        <begin position="224"/>
        <end position="262"/>
    </location>
</feature>
<sequence length="331" mass="35328">MGLIRFFKIRFAAVLILGIIPFSVLSGQEAKLFASEIQELEKILEGSASSGADRRDAYKRIARLLQAAGNIEGAAEAWSGAAYAEQGKRDDGALLSAVRCLMALGEWGKAEAGVKAVLLTGRDRGNLLTARYLGAQVEAFQTKSGDHSALASFLDDPDYEDQKSMTYYLLWVVSGNESYKTKLLREYPRSPEAIAAADSQNDRVSAAPGALLILFPGRDSITLGTPVPSAPSAEKPPETTASAGPAAAQPPAPEPSPAAAGPQALQVGLYSREENAKAMAARLTEAGFTASVSERLVNNNRYWAVTTPPGRDYNETLLRLKDAGFESFPVF</sequence>
<proteinExistence type="predicted"/>
<accession>A0A7T7XJH1</accession>
<dbReference type="SUPFAM" id="SSF110997">
    <property type="entry name" value="Sporulation related repeat"/>
    <property type="match status" value="1"/>
</dbReference>
<name>A0A7T7XJH1_9SPIR</name>